<organism evidence="1 2">
    <name type="scientific">Isoptericola halotolerans</name>
    <dbReference type="NCBI Taxonomy" id="300560"/>
    <lineage>
        <taxon>Bacteria</taxon>
        <taxon>Bacillati</taxon>
        <taxon>Actinomycetota</taxon>
        <taxon>Actinomycetes</taxon>
        <taxon>Micrococcales</taxon>
        <taxon>Promicromonosporaceae</taxon>
        <taxon>Isoptericola</taxon>
    </lineage>
</organism>
<protein>
    <recommendedName>
        <fullName evidence="3">DUF1269 domain-containing protein</fullName>
    </recommendedName>
</protein>
<sequence>MKVTAPVELLLVEFPHSEFKGEIVAELVRLSEAGTINVLDMLAIRKNEDGSVEWLEAADAASELAELVGEPSGLLAEDDVEAIADDLTPGAAVGMLVFEHTWATGLTSALREAGGSLIDMTTVPPAAIEELAAVIAEED</sequence>
<accession>A0ABX5EAR0</accession>
<reference evidence="1 2" key="1">
    <citation type="submission" date="2018-03" db="EMBL/GenBank/DDBJ databases">
        <title>Comparative analysis of microorganisms from saline springs in Andes Mountain Range, Colombia.</title>
        <authorList>
            <person name="Rubin E."/>
        </authorList>
    </citation>
    <scope>NUCLEOTIDE SEQUENCE [LARGE SCALE GENOMIC DNA]</scope>
    <source>
        <strain evidence="1 2">CG 23</strain>
    </source>
</reference>
<evidence type="ECO:0008006" key="3">
    <source>
        <dbReference type="Google" id="ProtNLM"/>
    </source>
</evidence>
<evidence type="ECO:0000313" key="2">
    <source>
        <dbReference type="Proteomes" id="UP000239895"/>
    </source>
</evidence>
<dbReference type="EMBL" id="PVTX01000010">
    <property type="protein sequence ID" value="PRZ04357.1"/>
    <property type="molecule type" value="Genomic_DNA"/>
</dbReference>
<proteinExistence type="predicted"/>
<evidence type="ECO:0000313" key="1">
    <source>
        <dbReference type="EMBL" id="PRZ04357.1"/>
    </source>
</evidence>
<name>A0ABX5EAR0_9MICO</name>
<gene>
    <name evidence="1" type="ORF">BCL65_11018</name>
</gene>
<dbReference type="RefSeq" id="WP_125206551.1">
    <property type="nucleotide sequence ID" value="NZ_PVTX01000010.1"/>
</dbReference>
<dbReference type="Proteomes" id="UP000239895">
    <property type="component" value="Unassembled WGS sequence"/>
</dbReference>
<keyword evidence="2" id="KW-1185">Reference proteome</keyword>
<comment type="caution">
    <text evidence="1">The sequence shown here is derived from an EMBL/GenBank/DDBJ whole genome shotgun (WGS) entry which is preliminary data.</text>
</comment>